<dbReference type="Pfam" id="PF03671">
    <property type="entry name" value="Ufm1"/>
    <property type="match status" value="1"/>
</dbReference>
<keyword evidence="8" id="KW-1185">Reference proteome</keyword>
<dbReference type="InterPro" id="IPR005375">
    <property type="entry name" value="UFM1"/>
</dbReference>
<dbReference type="GeneTree" id="ENSGT00390000010391"/>
<reference evidence="7" key="1">
    <citation type="submission" date="2025-08" db="UniProtKB">
        <authorList>
            <consortium name="Ensembl"/>
        </authorList>
    </citation>
    <scope>IDENTIFICATION</scope>
</reference>
<accession>A0A8C3VTK5</accession>
<comment type="subunit">
    <text evidence="5">Interacts with UBA5. Interacts with UFC1.</text>
</comment>
<dbReference type="Ensembl" id="ENSCWAT00000001749.1">
    <property type="protein sequence ID" value="ENSCWAP00000001591.1"/>
    <property type="gene ID" value="ENSCWAG00000001331.1"/>
</dbReference>
<dbReference type="PANTHER" id="PTHR15825:SF0">
    <property type="entry name" value="UBIQUITIN-FOLD MODIFIER 1"/>
    <property type="match status" value="1"/>
</dbReference>
<reference evidence="7" key="2">
    <citation type="submission" date="2025-09" db="UniProtKB">
        <authorList>
            <consortium name="Ensembl"/>
        </authorList>
    </citation>
    <scope>IDENTIFICATION</scope>
</reference>
<evidence type="ECO:0000256" key="2">
    <source>
        <dbReference type="ARBA" id="ARBA00015319"/>
    </source>
</evidence>
<evidence type="ECO:0000313" key="7">
    <source>
        <dbReference type="Ensembl" id="ENSCWAP00000001591.1"/>
    </source>
</evidence>
<name>A0A8C3VTK5_9CETA</name>
<evidence type="ECO:0000256" key="3">
    <source>
        <dbReference type="ARBA" id="ARBA00022499"/>
    </source>
</evidence>
<evidence type="ECO:0000256" key="1">
    <source>
        <dbReference type="ARBA" id="ARBA00010230"/>
    </source>
</evidence>
<evidence type="ECO:0000313" key="8">
    <source>
        <dbReference type="Proteomes" id="UP000694540"/>
    </source>
</evidence>
<dbReference type="AlphaFoldDB" id="A0A8C3VTK5"/>
<evidence type="ECO:0000256" key="6">
    <source>
        <dbReference type="ARBA" id="ARBA00045800"/>
    </source>
</evidence>
<dbReference type="InterPro" id="IPR029071">
    <property type="entry name" value="Ubiquitin-like_domsf"/>
</dbReference>
<sequence>MSSWTTLMSDPWLSHKVLSVPASTPFTAVLKFAAEEFKFPAATSAITTHDGIGTNPAETAGNLPSRINIGIAVKLESAI</sequence>
<organism evidence="7 8">
    <name type="scientific">Catagonus wagneri</name>
    <name type="common">Chacoan peccary</name>
    <dbReference type="NCBI Taxonomy" id="51154"/>
    <lineage>
        <taxon>Eukaryota</taxon>
        <taxon>Metazoa</taxon>
        <taxon>Chordata</taxon>
        <taxon>Craniata</taxon>
        <taxon>Vertebrata</taxon>
        <taxon>Euteleostomi</taxon>
        <taxon>Mammalia</taxon>
        <taxon>Eutheria</taxon>
        <taxon>Laurasiatheria</taxon>
        <taxon>Artiodactyla</taxon>
        <taxon>Suina</taxon>
        <taxon>Tayassuidae</taxon>
        <taxon>Catagonus</taxon>
    </lineage>
</organism>
<evidence type="ECO:0000256" key="4">
    <source>
        <dbReference type="ARBA" id="ARBA00022786"/>
    </source>
</evidence>
<evidence type="ECO:0000256" key="5">
    <source>
        <dbReference type="ARBA" id="ARBA00038545"/>
    </source>
</evidence>
<protein>
    <recommendedName>
        <fullName evidence="2">Ubiquitin-fold modifier 1</fullName>
    </recommendedName>
</protein>
<keyword evidence="3" id="KW-1017">Isopeptide bond</keyword>
<dbReference type="SUPFAM" id="SSF54236">
    <property type="entry name" value="Ubiquitin-like"/>
    <property type="match status" value="1"/>
</dbReference>
<comment type="function">
    <text evidence="6">Ubiquitin-like modifier which can be covalently attached via an isopeptide bond to lysine residues of substrate proteins as a monomer or a lysine-linked polymer. The so-called ufmylation, requires the UFM1-activating E1 enzyme UBA5, the UFM1-conjugating E2 enzyme UFC1, and the UFM1-ligase E3 enzyme UFL1. Ufmylation is involved in various processes, such as ribosome recycling, response to DNA damage, transcription or reticulophagy (also called ER-phagy) induced in response to endoplasmic reticulum stress.</text>
</comment>
<dbReference type="GO" id="GO:1990592">
    <property type="term" value="P:protein K69-linked ufmylation"/>
    <property type="evidence" value="ECO:0007669"/>
    <property type="project" value="TreeGrafter"/>
</dbReference>
<dbReference type="GO" id="GO:0005737">
    <property type="term" value="C:cytoplasm"/>
    <property type="evidence" value="ECO:0007669"/>
    <property type="project" value="TreeGrafter"/>
</dbReference>
<keyword evidence="4" id="KW-0833">Ubl conjugation pathway</keyword>
<dbReference type="PANTHER" id="PTHR15825">
    <property type="entry name" value="UBIQUITIN-FOLD MODIFIER 1"/>
    <property type="match status" value="1"/>
</dbReference>
<proteinExistence type="inferred from homology"/>
<dbReference type="Gene3D" id="3.10.20.90">
    <property type="entry name" value="Phosphatidylinositol 3-kinase Catalytic Subunit, Chain A, domain 1"/>
    <property type="match status" value="1"/>
</dbReference>
<comment type="similarity">
    <text evidence="1">Belongs to the UFM1 family.</text>
</comment>
<dbReference type="GO" id="GO:0005634">
    <property type="term" value="C:nucleus"/>
    <property type="evidence" value="ECO:0007669"/>
    <property type="project" value="TreeGrafter"/>
</dbReference>
<dbReference type="Proteomes" id="UP000694540">
    <property type="component" value="Unplaced"/>
</dbReference>